<evidence type="ECO:0000256" key="1">
    <source>
        <dbReference type="SAM" id="MobiDB-lite"/>
    </source>
</evidence>
<feature type="transmembrane region" description="Helical" evidence="2">
    <location>
        <begin position="66"/>
        <end position="87"/>
    </location>
</feature>
<dbReference type="Proteomes" id="UP001155241">
    <property type="component" value="Unassembled WGS sequence"/>
</dbReference>
<gene>
    <name evidence="3" type="ORF">NG895_06135</name>
</gene>
<keyword evidence="4" id="KW-1185">Reference proteome</keyword>
<evidence type="ECO:0000313" key="4">
    <source>
        <dbReference type="Proteomes" id="UP001155241"/>
    </source>
</evidence>
<protein>
    <submittedName>
        <fullName evidence="3">Uncharacterized protein</fullName>
    </submittedName>
</protein>
<proteinExistence type="predicted"/>
<name>A0A9X2JEY4_9BACT</name>
<feature type="transmembrane region" description="Helical" evidence="2">
    <location>
        <begin position="116"/>
        <end position="135"/>
    </location>
</feature>
<dbReference type="RefSeq" id="WP_252851586.1">
    <property type="nucleotide sequence ID" value="NZ_JAMXLR010000024.1"/>
</dbReference>
<dbReference type="EMBL" id="JAMXLR010000024">
    <property type="protein sequence ID" value="MCO6043480.1"/>
    <property type="molecule type" value="Genomic_DNA"/>
</dbReference>
<sequence>MSDPMDTSENPFASPRTPHSIVPAGEPRVVPLGWISLAGLVVGGIAFLVAMRLVPNSMPTAGAHDLRLANNLGFIYPPLVGIWAGWVRRSIPWAAFGVFSGLVIGAAYYALCGYNFLTVMVGFPCLLGGCTSVLLGTKHDSWVEGIPQRFLKGLAAGFALGFVYMFVLNVMAAPGLPSLEAYRDMMWQAGTIAMMTASGVYFVLFHWSAGLWDRGEH</sequence>
<feature type="transmembrane region" description="Helical" evidence="2">
    <location>
        <begin position="155"/>
        <end position="173"/>
    </location>
</feature>
<feature type="region of interest" description="Disordered" evidence="1">
    <location>
        <begin position="1"/>
        <end position="20"/>
    </location>
</feature>
<keyword evidence="2" id="KW-1133">Transmembrane helix</keyword>
<comment type="caution">
    <text evidence="3">The sequence shown here is derived from an EMBL/GenBank/DDBJ whole genome shotgun (WGS) entry which is preliminary data.</text>
</comment>
<feature type="transmembrane region" description="Helical" evidence="2">
    <location>
        <begin position="93"/>
        <end position="111"/>
    </location>
</feature>
<reference evidence="3" key="1">
    <citation type="submission" date="2022-06" db="EMBL/GenBank/DDBJ databases">
        <title>Aeoliella straminimaris, a novel planctomycete from sediments.</title>
        <authorList>
            <person name="Vitorino I.R."/>
            <person name="Lage O.M."/>
        </authorList>
    </citation>
    <scope>NUCLEOTIDE SEQUENCE</scope>
    <source>
        <strain evidence="3">ICT_H6.2</strain>
    </source>
</reference>
<evidence type="ECO:0000256" key="2">
    <source>
        <dbReference type="SAM" id="Phobius"/>
    </source>
</evidence>
<keyword evidence="2" id="KW-0812">Transmembrane</keyword>
<dbReference type="AlphaFoldDB" id="A0A9X2JEY4"/>
<evidence type="ECO:0000313" key="3">
    <source>
        <dbReference type="EMBL" id="MCO6043480.1"/>
    </source>
</evidence>
<feature type="compositionally biased region" description="Polar residues" evidence="1">
    <location>
        <begin position="1"/>
        <end position="11"/>
    </location>
</feature>
<keyword evidence="2" id="KW-0472">Membrane</keyword>
<feature type="transmembrane region" description="Helical" evidence="2">
    <location>
        <begin position="32"/>
        <end position="54"/>
    </location>
</feature>
<organism evidence="3 4">
    <name type="scientific">Aeoliella straminimaris</name>
    <dbReference type="NCBI Taxonomy" id="2954799"/>
    <lineage>
        <taxon>Bacteria</taxon>
        <taxon>Pseudomonadati</taxon>
        <taxon>Planctomycetota</taxon>
        <taxon>Planctomycetia</taxon>
        <taxon>Pirellulales</taxon>
        <taxon>Lacipirellulaceae</taxon>
        <taxon>Aeoliella</taxon>
    </lineage>
</organism>
<accession>A0A9X2JEY4</accession>
<feature type="transmembrane region" description="Helical" evidence="2">
    <location>
        <begin position="185"/>
        <end position="207"/>
    </location>
</feature>